<keyword evidence="5" id="KW-0597">Phosphoprotein</keyword>
<dbReference type="Gene3D" id="3.40.50.1000">
    <property type="entry name" value="HAD superfamily/HAD-like"/>
    <property type="match status" value="1"/>
</dbReference>
<dbReference type="InterPro" id="IPR008250">
    <property type="entry name" value="ATPase_P-typ_transduc_dom_A_sf"/>
</dbReference>
<keyword evidence="9 15" id="KW-0067">ATP-binding</keyword>
<dbReference type="RefSeq" id="WP_237053853.1">
    <property type="nucleotide sequence ID" value="NZ_JAKJPO010000003.1"/>
</dbReference>
<evidence type="ECO:0000256" key="15">
    <source>
        <dbReference type="RuleBase" id="RU362081"/>
    </source>
</evidence>
<dbReference type="Pfam" id="PF12156">
    <property type="entry name" value="ATPase-cat_bd"/>
    <property type="match status" value="1"/>
</dbReference>
<proteinExistence type="inferred from homology"/>
<dbReference type="EMBL" id="JAKJPO010000003">
    <property type="protein sequence ID" value="MCF7221420.1"/>
    <property type="molecule type" value="Genomic_DNA"/>
</dbReference>
<protein>
    <submittedName>
        <fullName evidence="17">Cadmium-translocating P-type ATPase</fullName>
    </submittedName>
</protein>
<dbReference type="InterPro" id="IPR036412">
    <property type="entry name" value="HAD-like_sf"/>
</dbReference>
<evidence type="ECO:0000256" key="7">
    <source>
        <dbReference type="ARBA" id="ARBA00022723"/>
    </source>
</evidence>
<dbReference type="CDD" id="cd02079">
    <property type="entry name" value="P-type_ATPase_HM"/>
    <property type="match status" value="1"/>
</dbReference>
<dbReference type="PANTHER" id="PTHR43520">
    <property type="entry name" value="ATP7, ISOFORM B"/>
    <property type="match status" value="1"/>
</dbReference>
<evidence type="ECO:0000256" key="14">
    <source>
        <dbReference type="ARBA" id="ARBA00023136"/>
    </source>
</evidence>
<name>A0ABS9HTD2_9GAMM</name>
<dbReference type="InterPro" id="IPR027256">
    <property type="entry name" value="P-typ_ATPase_IB"/>
</dbReference>
<dbReference type="NCBIfam" id="TIGR01525">
    <property type="entry name" value="ATPase-IB_hvy"/>
    <property type="match status" value="1"/>
</dbReference>
<dbReference type="PANTHER" id="PTHR43520:SF5">
    <property type="entry name" value="CATION-TRANSPORTING P-TYPE ATPASE-RELATED"/>
    <property type="match status" value="1"/>
</dbReference>
<feature type="domain" description="HMA" evidence="16">
    <location>
        <begin position="115"/>
        <end position="181"/>
    </location>
</feature>
<dbReference type="Pfam" id="PF00403">
    <property type="entry name" value="HMA"/>
    <property type="match status" value="1"/>
</dbReference>
<dbReference type="InterPro" id="IPR001757">
    <property type="entry name" value="P_typ_ATPase"/>
</dbReference>
<dbReference type="PRINTS" id="PR00120">
    <property type="entry name" value="HATPASE"/>
</dbReference>
<gene>
    <name evidence="17" type="primary">cadA</name>
    <name evidence="17" type="ORF">L3V18_06390</name>
</gene>
<accession>A0ABS9HTD2</accession>
<evidence type="ECO:0000256" key="8">
    <source>
        <dbReference type="ARBA" id="ARBA00022741"/>
    </source>
</evidence>
<dbReference type="NCBIfam" id="TIGR01511">
    <property type="entry name" value="ATPase-IB1_Cu"/>
    <property type="match status" value="1"/>
</dbReference>
<dbReference type="PROSITE" id="PS50846">
    <property type="entry name" value="HMA_2"/>
    <property type="match status" value="1"/>
</dbReference>
<dbReference type="NCBIfam" id="TIGR01494">
    <property type="entry name" value="ATPase_P-type"/>
    <property type="match status" value="1"/>
</dbReference>
<dbReference type="SUPFAM" id="SSF81653">
    <property type="entry name" value="Calcium ATPase, transduction domain A"/>
    <property type="match status" value="1"/>
</dbReference>
<dbReference type="CDD" id="cd00371">
    <property type="entry name" value="HMA"/>
    <property type="match status" value="1"/>
</dbReference>
<keyword evidence="6 15" id="KW-0812">Transmembrane</keyword>
<keyword evidence="8 15" id="KW-0547">Nucleotide-binding</keyword>
<keyword evidence="18" id="KW-1185">Reference proteome</keyword>
<comment type="caution">
    <text evidence="17">The sequence shown here is derived from an EMBL/GenBank/DDBJ whole genome shotgun (WGS) entry which is preliminary data.</text>
</comment>
<comment type="subcellular location">
    <subcellularLocation>
        <location evidence="1">Cell membrane</location>
        <topology evidence="1">Multi-pass membrane protein</topology>
    </subcellularLocation>
</comment>
<feature type="transmembrane region" description="Helical" evidence="15">
    <location>
        <begin position="235"/>
        <end position="256"/>
    </location>
</feature>
<dbReference type="InterPro" id="IPR006121">
    <property type="entry name" value="HMA_dom"/>
</dbReference>
<evidence type="ECO:0000256" key="11">
    <source>
        <dbReference type="ARBA" id="ARBA00022967"/>
    </source>
</evidence>
<dbReference type="InterPro" id="IPR023299">
    <property type="entry name" value="ATPase_P-typ_cyto_dom_N"/>
</dbReference>
<evidence type="ECO:0000256" key="2">
    <source>
        <dbReference type="ARBA" id="ARBA00006024"/>
    </source>
</evidence>
<dbReference type="Gene3D" id="3.40.1110.10">
    <property type="entry name" value="Calcium-transporting ATPase, cytoplasmic domain N"/>
    <property type="match status" value="1"/>
</dbReference>
<dbReference type="InterPro" id="IPR023214">
    <property type="entry name" value="HAD_sf"/>
</dbReference>
<dbReference type="PRINTS" id="PR00119">
    <property type="entry name" value="CATATPASE"/>
</dbReference>
<reference evidence="17 18" key="2">
    <citation type="submission" date="2022-01" db="EMBL/GenBank/DDBJ databases">
        <title>Lysobacter chinensis sp. nov., a bacterium isolated from cow dung compost.</title>
        <authorList>
            <person name="Liu Y."/>
        </authorList>
    </citation>
    <scope>NUCLEOTIDE SEQUENCE [LARGE SCALE GENOMIC DNA]</scope>
    <source>
        <strain evidence="17 18">TLK-CK17</strain>
    </source>
</reference>
<dbReference type="InterPro" id="IPR021993">
    <property type="entry name" value="ATPase-cat-bd"/>
</dbReference>
<evidence type="ECO:0000256" key="9">
    <source>
        <dbReference type="ARBA" id="ARBA00022840"/>
    </source>
</evidence>
<keyword evidence="10" id="KW-0460">Magnesium</keyword>
<evidence type="ECO:0000256" key="3">
    <source>
        <dbReference type="ARBA" id="ARBA00022448"/>
    </source>
</evidence>
<feature type="transmembrane region" description="Helical" evidence="15">
    <location>
        <begin position="451"/>
        <end position="470"/>
    </location>
</feature>
<keyword evidence="4 15" id="KW-1003">Cell membrane</keyword>
<feature type="transmembrane region" description="Helical" evidence="15">
    <location>
        <begin position="268"/>
        <end position="284"/>
    </location>
</feature>
<evidence type="ECO:0000259" key="16">
    <source>
        <dbReference type="PROSITE" id="PS50846"/>
    </source>
</evidence>
<dbReference type="Gene3D" id="3.30.70.100">
    <property type="match status" value="1"/>
</dbReference>
<dbReference type="Pfam" id="PF00122">
    <property type="entry name" value="E1-E2_ATPase"/>
    <property type="match status" value="1"/>
</dbReference>
<evidence type="ECO:0000313" key="17">
    <source>
        <dbReference type="EMBL" id="MCF7221420.1"/>
    </source>
</evidence>
<dbReference type="InterPro" id="IPR059000">
    <property type="entry name" value="ATPase_P-type_domA"/>
</dbReference>
<evidence type="ECO:0000256" key="1">
    <source>
        <dbReference type="ARBA" id="ARBA00004651"/>
    </source>
</evidence>
<dbReference type="SUPFAM" id="SSF55008">
    <property type="entry name" value="HMA, heavy metal-associated domain"/>
    <property type="match status" value="1"/>
</dbReference>
<evidence type="ECO:0000313" key="18">
    <source>
        <dbReference type="Proteomes" id="UP001430796"/>
    </source>
</evidence>
<organism evidence="17 18">
    <name type="scientific">Marilutibacter chinensis</name>
    <dbReference type="NCBI Taxonomy" id="2912247"/>
    <lineage>
        <taxon>Bacteria</taxon>
        <taxon>Pseudomonadati</taxon>
        <taxon>Pseudomonadota</taxon>
        <taxon>Gammaproteobacteria</taxon>
        <taxon>Lysobacterales</taxon>
        <taxon>Lysobacteraceae</taxon>
        <taxon>Marilutibacter</taxon>
    </lineage>
</organism>
<keyword evidence="11" id="KW-1278">Translocase</keyword>
<dbReference type="Gene3D" id="2.70.150.10">
    <property type="entry name" value="Calcium-transporting ATPase, cytoplasmic transduction domain A"/>
    <property type="match status" value="1"/>
</dbReference>
<sequence>MERSAPAMRMPDPHSSAVPVPTYAVGTNADAGTCYHCGEPLPQAATTASVGGHARSFCCTGCTAAAQWIAGAALEDYYRLRQSPAGQVGTELPDYAAFDRDAVQAEHGLGIDGGREITVLTDAMRCAACAWLIDRALRREPGVLDITANAITGRIRLAWDPGQVSLSTLMARLAALGYRPWLATGEAREAARRRERNRWLMRLGVAGLGAIQAMMLAEALYLDTTGSMPVPTRDFFRWLTFLVSTPVVFYSGWPFLEGMWRELHGRTLGMDTLIGGSTLLAYFASVLETVRGGVHVWYDAAVMFVLLLLIARMLEQRARGIASAQVDALARARPALATRERDRDGTGLEQVPLAELAPGDVVRVAPGEAVPADGVLLDHSSSFDEALLTGESEPVSRQPGDTVLAGSHCRERPARIRLTRTGNDTRLSQLVQLVERAQAARPPLVRASERIAGWFVGALLLSAAAVYAWWHLHEPSRALEVTLAVLVVSCPCALSLAVPAALTTAHGALARIGVLALHGEALEALAGVDRAVFDKTGTLSDGRPVLQQVQTFGGAAPDEALRIAAALERDSRHPLAHAFAHVADVPPASGVRLEPGAGLRGNVDGREWRLGHAAFACRRRDDDGALWLGDGVRAAARFEIRETPRADAAEAITGLQAQGIGVEICSGDGETKVARFAAALGVGQARARQAPERKLSRVRELQHAGHVVAMVGDGLNDAPVLAGADVSLAMADGAALAQRAADFVVTGPSLARIPQAVALARRTRKVIRQNLAWALGYNLLAWPLAASGHVTPWLAALGMALSSLLVTLNALRLARSPDPPRPAAAAALPAS</sequence>
<feature type="transmembrane region" description="Helical" evidence="15">
    <location>
        <begin position="771"/>
        <end position="787"/>
    </location>
</feature>
<feature type="transmembrane region" description="Helical" evidence="15">
    <location>
        <begin position="296"/>
        <end position="314"/>
    </location>
</feature>
<evidence type="ECO:0000256" key="5">
    <source>
        <dbReference type="ARBA" id="ARBA00022553"/>
    </source>
</evidence>
<evidence type="ECO:0000256" key="4">
    <source>
        <dbReference type="ARBA" id="ARBA00022475"/>
    </source>
</evidence>
<dbReference type="Proteomes" id="UP001430796">
    <property type="component" value="Unassembled WGS sequence"/>
</dbReference>
<dbReference type="NCBIfam" id="TIGR01512">
    <property type="entry name" value="ATPase-IB2_Cd"/>
    <property type="match status" value="1"/>
</dbReference>
<dbReference type="Pfam" id="PF00702">
    <property type="entry name" value="Hydrolase"/>
    <property type="match status" value="1"/>
</dbReference>
<keyword evidence="3" id="KW-0813">Transport</keyword>
<keyword evidence="7 15" id="KW-0479">Metal-binding</keyword>
<keyword evidence="12 15" id="KW-1133">Transmembrane helix</keyword>
<reference evidence="18" key="1">
    <citation type="submission" date="2022-01" db="EMBL/GenBank/DDBJ databases">
        <title>Lysobacter chinensis sp. nov., a bacterium isolated from cow dung compost.</title>
        <authorList>
            <person name="Zhou L.Y."/>
        </authorList>
    </citation>
    <scope>NUCLEOTIDE SEQUENCE [LARGE SCALE GENOMIC DNA]</scope>
    <source>
        <strain evidence="18">TLK-CK17</strain>
    </source>
</reference>
<feature type="transmembrane region" description="Helical" evidence="15">
    <location>
        <begin position="482"/>
        <end position="502"/>
    </location>
</feature>
<dbReference type="SUPFAM" id="SSF81665">
    <property type="entry name" value="Calcium ATPase, transmembrane domain M"/>
    <property type="match status" value="1"/>
</dbReference>
<keyword evidence="13" id="KW-0406">Ion transport</keyword>
<comment type="similarity">
    <text evidence="2 15">Belongs to the cation transport ATPase (P-type) (TC 3.A.3) family. Type IB subfamily.</text>
</comment>
<evidence type="ECO:0000256" key="13">
    <source>
        <dbReference type="ARBA" id="ARBA00023065"/>
    </source>
</evidence>
<dbReference type="InterPro" id="IPR036163">
    <property type="entry name" value="HMA_dom_sf"/>
</dbReference>
<evidence type="ECO:0000256" key="6">
    <source>
        <dbReference type="ARBA" id="ARBA00022692"/>
    </source>
</evidence>
<keyword evidence="14 15" id="KW-0472">Membrane</keyword>
<evidence type="ECO:0000256" key="10">
    <source>
        <dbReference type="ARBA" id="ARBA00022842"/>
    </source>
</evidence>
<evidence type="ECO:0000256" key="12">
    <source>
        <dbReference type="ARBA" id="ARBA00022989"/>
    </source>
</evidence>
<dbReference type="SUPFAM" id="SSF56784">
    <property type="entry name" value="HAD-like"/>
    <property type="match status" value="1"/>
</dbReference>
<dbReference type="InterPro" id="IPR023298">
    <property type="entry name" value="ATPase_P-typ_TM_dom_sf"/>
</dbReference>
<feature type="transmembrane region" description="Helical" evidence="15">
    <location>
        <begin position="199"/>
        <end position="215"/>
    </location>
</feature>
<reference evidence="17 18" key="3">
    <citation type="submission" date="2022-01" db="EMBL/GenBank/DDBJ databases">
        <authorList>
            <person name="Zhou L.Y."/>
        </authorList>
    </citation>
    <scope>NUCLEOTIDE SEQUENCE [LARGE SCALE GENOMIC DNA]</scope>
    <source>
        <strain evidence="17 18">TLK-CK17</strain>
    </source>
</reference>